<gene>
    <name evidence="2" type="ORF">DR116_0029800</name>
</gene>
<accession>A0A9X8IU62</accession>
<organism evidence="2 3">
    <name type="scientific">Bacillus cereus</name>
    <dbReference type="NCBI Taxonomy" id="1396"/>
    <lineage>
        <taxon>Bacteria</taxon>
        <taxon>Bacillati</taxon>
        <taxon>Bacillota</taxon>
        <taxon>Bacilli</taxon>
        <taxon>Bacillales</taxon>
        <taxon>Bacillaceae</taxon>
        <taxon>Bacillus</taxon>
        <taxon>Bacillus cereus group</taxon>
    </lineage>
</organism>
<keyword evidence="1" id="KW-0175">Coiled coil</keyword>
<sequence length="79" mass="9293">MGMERKSVEYFIEIMNERIQFLTDSINDFENEIKAADGYAKGHFKGYNAARRSEIEFIQRRIEFLNKELEGKNNAEKAV</sequence>
<evidence type="ECO:0000256" key="1">
    <source>
        <dbReference type="SAM" id="Coils"/>
    </source>
</evidence>
<comment type="caution">
    <text evidence="2">The sequence shown here is derived from an EMBL/GenBank/DDBJ whole genome shotgun (WGS) entry which is preliminary data.</text>
</comment>
<evidence type="ECO:0000313" key="2">
    <source>
        <dbReference type="EMBL" id="RWQ69861.1"/>
    </source>
</evidence>
<dbReference type="AlphaFoldDB" id="A0A9X8IU62"/>
<dbReference type="EMBL" id="QNGD03000023">
    <property type="protein sequence ID" value="RWQ69861.1"/>
    <property type="molecule type" value="Genomic_DNA"/>
</dbReference>
<evidence type="ECO:0000313" key="3">
    <source>
        <dbReference type="Proteomes" id="UP000253597"/>
    </source>
</evidence>
<protein>
    <submittedName>
        <fullName evidence="2">Uncharacterized protein</fullName>
    </submittedName>
</protein>
<reference evidence="2 3" key="1">
    <citation type="submission" date="2019-01" db="EMBL/GenBank/DDBJ databases">
        <title>Draft genome sequence of heavy metal resistant Bacillus cereus NWUAB01.</title>
        <authorList>
            <person name="Babalola O."/>
            <person name="Aremu B.R."/>
            <person name="Ayangbenro A.S."/>
        </authorList>
    </citation>
    <scope>NUCLEOTIDE SEQUENCE [LARGE SCALE GENOMIC DNA]</scope>
    <source>
        <strain evidence="2 3">NWUAB01</strain>
    </source>
</reference>
<feature type="coiled-coil region" evidence="1">
    <location>
        <begin position="12"/>
        <end position="75"/>
    </location>
</feature>
<proteinExistence type="predicted"/>
<name>A0A9X8IU62_BACCE</name>
<dbReference type="Proteomes" id="UP000253597">
    <property type="component" value="Unassembled WGS sequence"/>
</dbReference>